<reference evidence="4" key="2">
    <citation type="submission" date="2021-09" db="EMBL/GenBank/DDBJ databases">
        <authorList>
            <person name="Gilroy R."/>
        </authorList>
    </citation>
    <scope>NUCLEOTIDE SEQUENCE</scope>
    <source>
        <strain evidence="4">ChiGjej1B1-18357</strain>
    </source>
</reference>
<organism evidence="4 5">
    <name type="scientific">Dietzia timorensis</name>
    <dbReference type="NCBI Taxonomy" id="499555"/>
    <lineage>
        <taxon>Bacteria</taxon>
        <taxon>Bacillati</taxon>
        <taxon>Actinomycetota</taxon>
        <taxon>Actinomycetes</taxon>
        <taxon>Mycobacteriales</taxon>
        <taxon>Dietziaceae</taxon>
        <taxon>Dietzia</taxon>
    </lineage>
</organism>
<gene>
    <name evidence="4" type="ORF">K8V11_05065</name>
</gene>
<reference evidence="4" key="1">
    <citation type="journal article" date="2021" name="PeerJ">
        <title>Extensive microbial diversity within the chicken gut microbiome revealed by metagenomics and culture.</title>
        <authorList>
            <person name="Gilroy R."/>
            <person name="Ravi A."/>
            <person name="Getino M."/>
            <person name="Pursley I."/>
            <person name="Horton D.L."/>
            <person name="Alikhan N.F."/>
            <person name="Baker D."/>
            <person name="Gharbi K."/>
            <person name="Hall N."/>
            <person name="Watson M."/>
            <person name="Adriaenssens E.M."/>
            <person name="Foster-Nyarko E."/>
            <person name="Jarju S."/>
            <person name="Secka A."/>
            <person name="Antonio M."/>
            <person name="Oren A."/>
            <person name="Chaudhuri R.R."/>
            <person name="La Ragione R."/>
            <person name="Hildebrand F."/>
            <person name="Pallen M.J."/>
        </authorList>
    </citation>
    <scope>NUCLEOTIDE SEQUENCE</scope>
    <source>
        <strain evidence="4">ChiGjej1B1-18357</strain>
    </source>
</reference>
<evidence type="ECO:0000256" key="2">
    <source>
        <dbReference type="ARBA" id="ARBA00023141"/>
    </source>
</evidence>
<evidence type="ECO:0000256" key="1">
    <source>
        <dbReference type="ARBA" id="ARBA00004871"/>
    </source>
</evidence>
<dbReference type="EC" id="1.1.1.25" evidence="4"/>
<dbReference type="RefSeq" id="WP_303911350.1">
    <property type="nucleotide sequence ID" value="NZ_DYXM01000096.1"/>
</dbReference>
<dbReference type="InterPro" id="IPR022893">
    <property type="entry name" value="Shikimate_DH_fam"/>
</dbReference>
<dbReference type="Gene3D" id="3.40.50.720">
    <property type="entry name" value="NAD(P)-binding Rossmann-like Domain"/>
    <property type="match status" value="1"/>
</dbReference>
<name>A0A921F597_9ACTN</name>
<dbReference type="Gene3D" id="3.40.50.10860">
    <property type="entry name" value="Leucine Dehydrogenase, chain A, domain 1"/>
    <property type="match status" value="1"/>
</dbReference>
<proteinExistence type="predicted"/>
<sequence length="300" mass="31385">MQRTYLLGLIGEGITTSLTPPMHEAEATAQGLSLVYRTIDLRELGRSPYDVGELLRSGVEFGFDAFNITHPCKQLVISHLDELSAEAERIGAVNTVLIRDGRLIGHNTDAGGFALGFQSALGDVDLSNVLQLGAGGAGAAVADGLAGLGAATLTIADPDRGRAVELCERLGRRGDVRAVAADIADAERLLASASVSGLVNASPIGMHHHPGSPVSPEALHREQWVADVVYRPTVTELITAARELGCATMPGGHMAVGQAAATFAMVTGNAPDEGRMSRHFAQLVAAEEQRQHVQPEGVHA</sequence>
<dbReference type="GO" id="GO:0005829">
    <property type="term" value="C:cytosol"/>
    <property type="evidence" value="ECO:0007669"/>
    <property type="project" value="TreeGrafter"/>
</dbReference>
<dbReference type="NCBIfam" id="NF009201">
    <property type="entry name" value="PRK12549.1"/>
    <property type="match status" value="1"/>
</dbReference>
<dbReference type="InterPro" id="IPR036291">
    <property type="entry name" value="NAD(P)-bd_dom_sf"/>
</dbReference>
<dbReference type="PANTHER" id="PTHR21089:SF1">
    <property type="entry name" value="BIFUNCTIONAL 3-DEHYDROQUINATE DEHYDRATASE_SHIKIMATE DEHYDROGENASE, CHLOROPLASTIC"/>
    <property type="match status" value="1"/>
</dbReference>
<dbReference type="AlphaFoldDB" id="A0A921F597"/>
<dbReference type="SUPFAM" id="SSF53223">
    <property type="entry name" value="Aminoacid dehydrogenase-like, N-terminal domain"/>
    <property type="match status" value="1"/>
</dbReference>
<protein>
    <submittedName>
        <fullName evidence="4">Shikimate dehydrogenase</fullName>
        <ecNumber evidence="4">1.1.1.25</ecNumber>
    </submittedName>
</protein>
<dbReference type="GO" id="GO:0009423">
    <property type="term" value="P:chorismate biosynthetic process"/>
    <property type="evidence" value="ECO:0007669"/>
    <property type="project" value="TreeGrafter"/>
</dbReference>
<accession>A0A921F597</accession>
<comment type="pathway">
    <text evidence="1">Metabolic intermediate biosynthesis; chorismate biosynthesis; chorismate from D-erythrose 4-phosphate and phosphoenolpyruvate: step 4/7.</text>
</comment>
<comment type="caution">
    <text evidence="4">The sequence shown here is derived from an EMBL/GenBank/DDBJ whole genome shotgun (WGS) entry which is preliminary data.</text>
</comment>
<dbReference type="EMBL" id="DYXM01000096">
    <property type="protein sequence ID" value="HJE90359.1"/>
    <property type="molecule type" value="Genomic_DNA"/>
</dbReference>
<dbReference type="Proteomes" id="UP000776650">
    <property type="component" value="Unassembled WGS sequence"/>
</dbReference>
<dbReference type="SUPFAM" id="SSF51735">
    <property type="entry name" value="NAD(P)-binding Rossmann-fold domains"/>
    <property type="match status" value="1"/>
</dbReference>
<keyword evidence="4" id="KW-0560">Oxidoreductase</keyword>
<dbReference type="GO" id="GO:0050661">
    <property type="term" value="F:NADP binding"/>
    <property type="evidence" value="ECO:0007669"/>
    <property type="project" value="TreeGrafter"/>
</dbReference>
<dbReference type="InterPro" id="IPR013708">
    <property type="entry name" value="Shikimate_DH-bd_N"/>
</dbReference>
<dbReference type="Pfam" id="PF08501">
    <property type="entry name" value="Shikimate_dh_N"/>
    <property type="match status" value="1"/>
</dbReference>
<keyword evidence="2" id="KW-0057">Aromatic amino acid biosynthesis</keyword>
<feature type="domain" description="Shikimate dehydrogenase substrate binding N-terminal" evidence="3">
    <location>
        <begin position="9"/>
        <end position="96"/>
    </location>
</feature>
<keyword evidence="2" id="KW-0028">Amino-acid biosynthesis</keyword>
<evidence type="ECO:0000313" key="5">
    <source>
        <dbReference type="Proteomes" id="UP000776650"/>
    </source>
</evidence>
<dbReference type="GO" id="GO:0009073">
    <property type="term" value="P:aromatic amino acid family biosynthetic process"/>
    <property type="evidence" value="ECO:0007669"/>
    <property type="project" value="UniProtKB-KW"/>
</dbReference>
<dbReference type="CDD" id="cd01065">
    <property type="entry name" value="NAD_bind_Shikimate_DH"/>
    <property type="match status" value="1"/>
</dbReference>
<evidence type="ECO:0000259" key="3">
    <source>
        <dbReference type="Pfam" id="PF08501"/>
    </source>
</evidence>
<dbReference type="GO" id="GO:0004764">
    <property type="term" value="F:shikimate 3-dehydrogenase (NADP+) activity"/>
    <property type="evidence" value="ECO:0007669"/>
    <property type="project" value="UniProtKB-EC"/>
</dbReference>
<dbReference type="PANTHER" id="PTHR21089">
    <property type="entry name" value="SHIKIMATE DEHYDROGENASE"/>
    <property type="match status" value="1"/>
</dbReference>
<dbReference type="InterPro" id="IPR046346">
    <property type="entry name" value="Aminoacid_DH-like_N_sf"/>
</dbReference>
<dbReference type="GO" id="GO:0019632">
    <property type="term" value="P:shikimate metabolic process"/>
    <property type="evidence" value="ECO:0007669"/>
    <property type="project" value="TreeGrafter"/>
</dbReference>
<evidence type="ECO:0000313" key="4">
    <source>
        <dbReference type="EMBL" id="HJE90359.1"/>
    </source>
</evidence>